<feature type="transmembrane region" description="Helical" evidence="3">
    <location>
        <begin position="232"/>
        <end position="252"/>
    </location>
</feature>
<evidence type="ECO:0000256" key="3">
    <source>
        <dbReference type="SAM" id="Phobius"/>
    </source>
</evidence>
<keyword evidence="5" id="KW-1185">Reference proteome</keyword>
<dbReference type="EMBL" id="JAJKFW010000062">
    <property type="protein sequence ID" value="MCC9645017.1"/>
    <property type="molecule type" value="Genomic_DNA"/>
</dbReference>
<feature type="transmembrane region" description="Helical" evidence="3">
    <location>
        <begin position="305"/>
        <end position="328"/>
    </location>
</feature>
<keyword evidence="1" id="KW-0175">Coiled coil</keyword>
<feature type="coiled-coil region" evidence="1">
    <location>
        <begin position="736"/>
        <end position="769"/>
    </location>
</feature>
<dbReference type="RefSeq" id="WP_230276672.1">
    <property type="nucleotide sequence ID" value="NZ_JAJKFW010000062.1"/>
</dbReference>
<dbReference type="Proteomes" id="UP001430306">
    <property type="component" value="Unassembled WGS sequence"/>
</dbReference>
<accession>A0ABS8NN95</accession>
<feature type="transmembrane region" description="Helical" evidence="3">
    <location>
        <begin position="399"/>
        <end position="424"/>
    </location>
</feature>
<evidence type="ECO:0000313" key="4">
    <source>
        <dbReference type="EMBL" id="MCC9645017.1"/>
    </source>
</evidence>
<feature type="transmembrane region" description="Helical" evidence="3">
    <location>
        <begin position="334"/>
        <end position="357"/>
    </location>
</feature>
<feature type="transmembrane region" description="Helical" evidence="3">
    <location>
        <begin position="538"/>
        <end position="557"/>
    </location>
</feature>
<gene>
    <name evidence="4" type="ORF">LOC71_22295</name>
</gene>
<name>A0ABS8NN95_9BACT</name>
<feature type="transmembrane region" description="Helical" evidence="3">
    <location>
        <begin position="431"/>
        <end position="453"/>
    </location>
</feature>
<feature type="transmembrane region" description="Helical" evidence="3">
    <location>
        <begin position="563"/>
        <end position="587"/>
    </location>
</feature>
<comment type="caution">
    <text evidence="4">The sequence shown here is derived from an EMBL/GenBank/DDBJ whole genome shotgun (WGS) entry which is preliminary data.</text>
</comment>
<proteinExistence type="predicted"/>
<evidence type="ECO:0000256" key="1">
    <source>
        <dbReference type="SAM" id="Coils"/>
    </source>
</evidence>
<keyword evidence="3" id="KW-0472">Membrane</keyword>
<evidence type="ECO:0000313" key="5">
    <source>
        <dbReference type="Proteomes" id="UP001430306"/>
    </source>
</evidence>
<feature type="region of interest" description="Disordered" evidence="2">
    <location>
        <begin position="771"/>
        <end position="800"/>
    </location>
</feature>
<evidence type="ECO:0000256" key="2">
    <source>
        <dbReference type="SAM" id="MobiDB-lite"/>
    </source>
</evidence>
<feature type="transmembrane region" description="Helical" evidence="3">
    <location>
        <begin position="459"/>
        <end position="478"/>
    </location>
</feature>
<protein>
    <recommendedName>
        <fullName evidence="6">Tape measure protein</fullName>
    </recommendedName>
</protein>
<feature type="coiled-coil region" evidence="1">
    <location>
        <begin position="808"/>
        <end position="869"/>
    </location>
</feature>
<feature type="transmembrane region" description="Helical" evidence="3">
    <location>
        <begin position="272"/>
        <end position="293"/>
    </location>
</feature>
<feature type="compositionally biased region" description="Basic and acidic residues" evidence="2">
    <location>
        <begin position="776"/>
        <end position="785"/>
    </location>
</feature>
<organism evidence="4 5">
    <name type="scientific">Rhodopirellula halodulae</name>
    <dbReference type="NCBI Taxonomy" id="2894198"/>
    <lineage>
        <taxon>Bacteria</taxon>
        <taxon>Pseudomonadati</taxon>
        <taxon>Planctomycetota</taxon>
        <taxon>Planctomycetia</taxon>
        <taxon>Pirellulales</taxon>
        <taxon>Pirellulaceae</taxon>
        <taxon>Rhodopirellula</taxon>
    </lineage>
</organism>
<feature type="transmembrane region" description="Helical" evidence="3">
    <location>
        <begin position="509"/>
        <end position="531"/>
    </location>
</feature>
<sequence>MSSRSIEAGRGHVSIGIKSRIAEGASRVESDLNQLGKKTLAIGATLSLATASLISAPLSSASDLQETVGKFNVVFGESAGMMSQWADATGQAMGESRESMLGMLSGMQDLLVPMGLMPNIAEGMSQTLTGLAIDLGSFNNMRVSDTFRDLMSAMTGSSEVMKKYGVIVDETAVKQELLAMGLDSKAADNAAKAQARLAIIMRGTTAAQGDAIRTADSHANVVKRLWSTLKDVSGLVGGAFLADMTALVNVAVSGATAVGDFAKNNQDLVRVLGLATLAAGGLGVGLIGVGISAKIAASAVGAVMLASQVASAGAAVAWSSVSAVFTLLTLKSRVTAAVVTTTWSVAAKAISVAWEVASSLVGIAMQGMTALVGAAAIAAPWLAAAATVAVAWFGVDATMATLAVAAAGAWSLSAGTVTAAWTAAAGILTPIALAIGGAYSATAAFITTAWAAVGAAFTGAGLAGVASATMASVAWAALGAVQAALAAEATVSAALTSLAWSAAATVAGVAWSGFTALLSAALAPASLMAAAGFAVSSAWSIAAGVASVAWGAAWAVITGPMLPFIALGAGVLGVTTAMGVGVGVLAAKSVDLGAGFEKAKSMIGGVVSVVTDVFNTLQMALSSGNYATAAQALWAGIRLAFWEGVSGAMSAFSWLFDEGMKMAGRFFDSLLQTTWRIMKAVTKAIMNPFEAAKEIGSAIADLASTATSFNVDGRAAAARAELATIQGILSAEAKRNQNAKDAKKVVEESINQQERLSQKLEEINRLQKAGALTPKQADKAREHAKATIVPGAPGTDAGDDTDVFAEKMKALELEILALEKGETAAERKKLADEGLTKAQIAQIEILNRKKQAIEEAAEAERNASQKRVEQVFKRGEELSEQGASPDQVFERVMNQINIDQEAGRIGKDTAEDARETARGNLDDRMEALKREGKALADALRTPAEILNSKLKEISQLQDVGAISDDTALRAEDKARKEFMLEQQRNIETVRETDRAIEQERARTGPTGSFSAAAAVIIGSSGSVESESLKVQKETAKNTAFIAKQAKKNSAPRFA</sequence>
<reference evidence="4" key="1">
    <citation type="submission" date="2021-11" db="EMBL/GenBank/DDBJ databases">
        <title>Genome sequence.</title>
        <authorList>
            <person name="Sun Q."/>
        </authorList>
    </citation>
    <scope>NUCLEOTIDE SEQUENCE</scope>
    <source>
        <strain evidence="4">JC740</strain>
    </source>
</reference>
<feature type="transmembrane region" description="Helical" evidence="3">
    <location>
        <begin position="369"/>
        <end position="393"/>
    </location>
</feature>
<keyword evidence="3" id="KW-1133">Transmembrane helix</keyword>
<keyword evidence="3" id="KW-0812">Transmembrane</keyword>
<evidence type="ECO:0008006" key="6">
    <source>
        <dbReference type="Google" id="ProtNLM"/>
    </source>
</evidence>